<dbReference type="OrthoDB" id="9802121at2"/>
<evidence type="ECO:0008006" key="9">
    <source>
        <dbReference type="Google" id="ProtNLM"/>
    </source>
</evidence>
<evidence type="ECO:0000256" key="2">
    <source>
        <dbReference type="ARBA" id="ARBA00009694"/>
    </source>
</evidence>
<keyword evidence="4 6" id="KW-1133">Transmembrane helix</keyword>
<organism evidence="7 8">
    <name type="scientific">Paenibacillus herberti</name>
    <dbReference type="NCBI Taxonomy" id="1619309"/>
    <lineage>
        <taxon>Bacteria</taxon>
        <taxon>Bacillati</taxon>
        <taxon>Bacillota</taxon>
        <taxon>Bacilli</taxon>
        <taxon>Bacillales</taxon>
        <taxon>Paenibacillaceae</taxon>
        <taxon>Paenibacillus</taxon>
    </lineage>
</organism>
<feature type="transmembrane region" description="Helical" evidence="6">
    <location>
        <begin position="97"/>
        <end position="121"/>
    </location>
</feature>
<evidence type="ECO:0000313" key="7">
    <source>
        <dbReference type="EMBL" id="OXM15200.1"/>
    </source>
</evidence>
<dbReference type="EMBL" id="NMUQ01000001">
    <property type="protein sequence ID" value="OXM15200.1"/>
    <property type="molecule type" value="Genomic_DNA"/>
</dbReference>
<sequence length="127" mass="13628">MFPRYISYGAVHALIAVALGAFGAHGLKDRLDSDMLAIFETGVRYQMYHAIALMIIALAASRLGDRKGLRVGGRLINVGIFVFSGSLYVLSLSGVKWLGAITPIGGVCFIAGWAIFAYSAWKARDSS</sequence>
<evidence type="ECO:0000256" key="1">
    <source>
        <dbReference type="ARBA" id="ARBA00004141"/>
    </source>
</evidence>
<evidence type="ECO:0000256" key="4">
    <source>
        <dbReference type="ARBA" id="ARBA00022989"/>
    </source>
</evidence>
<dbReference type="RefSeq" id="WP_089522016.1">
    <property type="nucleotide sequence ID" value="NZ_NMUQ01000001.1"/>
</dbReference>
<evidence type="ECO:0000313" key="8">
    <source>
        <dbReference type="Proteomes" id="UP000215145"/>
    </source>
</evidence>
<proteinExistence type="inferred from homology"/>
<reference evidence="7 8" key="1">
    <citation type="submission" date="2017-07" db="EMBL/GenBank/DDBJ databases">
        <title>Paenibacillus herberti R33 genome sequencing and assembly.</title>
        <authorList>
            <person name="Su W."/>
        </authorList>
    </citation>
    <scope>NUCLEOTIDE SEQUENCE [LARGE SCALE GENOMIC DNA]</scope>
    <source>
        <strain evidence="7 8">R33</strain>
    </source>
</reference>
<dbReference type="Pfam" id="PF04241">
    <property type="entry name" value="DUF423"/>
    <property type="match status" value="1"/>
</dbReference>
<evidence type="ECO:0000256" key="6">
    <source>
        <dbReference type="SAM" id="Phobius"/>
    </source>
</evidence>
<keyword evidence="5 6" id="KW-0472">Membrane</keyword>
<accession>A0A229NZ85</accession>
<dbReference type="InterPro" id="IPR006696">
    <property type="entry name" value="DUF423"/>
</dbReference>
<comment type="caution">
    <text evidence="7">The sequence shown here is derived from an EMBL/GenBank/DDBJ whole genome shotgun (WGS) entry which is preliminary data.</text>
</comment>
<evidence type="ECO:0000256" key="5">
    <source>
        <dbReference type="ARBA" id="ARBA00023136"/>
    </source>
</evidence>
<keyword evidence="8" id="KW-1185">Reference proteome</keyword>
<gene>
    <name evidence="7" type="ORF">CGZ75_00150</name>
</gene>
<protein>
    <recommendedName>
        <fullName evidence="9">DUF423 domain-containing protein</fullName>
    </recommendedName>
</protein>
<dbReference type="AlphaFoldDB" id="A0A229NZ85"/>
<comment type="subcellular location">
    <subcellularLocation>
        <location evidence="1">Membrane</location>
        <topology evidence="1">Multi-pass membrane protein</topology>
    </subcellularLocation>
</comment>
<dbReference type="PANTHER" id="PTHR43461">
    <property type="entry name" value="TRANSMEMBRANE PROTEIN 256"/>
    <property type="match status" value="1"/>
</dbReference>
<dbReference type="PANTHER" id="PTHR43461:SF1">
    <property type="entry name" value="TRANSMEMBRANE PROTEIN 256"/>
    <property type="match status" value="1"/>
</dbReference>
<evidence type="ECO:0000256" key="3">
    <source>
        <dbReference type="ARBA" id="ARBA00022692"/>
    </source>
</evidence>
<feature type="transmembrane region" description="Helical" evidence="6">
    <location>
        <begin position="47"/>
        <end position="64"/>
    </location>
</feature>
<name>A0A229NZ85_9BACL</name>
<dbReference type="GO" id="GO:0005886">
    <property type="term" value="C:plasma membrane"/>
    <property type="evidence" value="ECO:0007669"/>
    <property type="project" value="TreeGrafter"/>
</dbReference>
<dbReference type="Proteomes" id="UP000215145">
    <property type="component" value="Unassembled WGS sequence"/>
</dbReference>
<keyword evidence="3 6" id="KW-0812">Transmembrane</keyword>
<comment type="similarity">
    <text evidence="2">Belongs to the UPF0382 family.</text>
</comment>
<feature type="transmembrane region" description="Helical" evidence="6">
    <location>
        <begin position="71"/>
        <end position="91"/>
    </location>
</feature>